<dbReference type="InterPro" id="IPR016186">
    <property type="entry name" value="C-type_lectin-like/link_sf"/>
</dbReference>
<dbReference type="PROSITE" id="PS00615">
    <property type="entry name" value="C_TYPE_LECTIN_1"/>
    <property type="match status" value="2"/>
</dbReference>
<dbReference type="SUPFAM" id="SSF56436">
    <property type="entry name" value="C-type lectin-like"/>
    <property type="match status" value="3"/>
</dbReference>
<evidence type="ECO:0000256" key="6">
    <source>
        <dbReference type="PROSITE-ProRule" id="PRU00059"/>
    </source>
</evidence>
<proteinExistence type="predicted"/>
<dbReference type="Proteomes" id="UP000283509">
    <property type="component" value="Unassembled WGS sequence"/>
</dbReference>
<dbReference type="Gene3D" id="2.60.120.290">
    <property type="entry name" value="Spermadhesin, CUB domain"/>
    <property type="match status" value="1"/>
</dbReference>
<keyword evidence="3 7" id="KW-0732">Signal</keyword>
<dbReference type="PROSITE" id="PS01180">
    <property type="entry name" value="CUB"/>
    <property type="match status" value="1"/>
</dbReference>
<dbReference type="InterPro" id="IPR035914">
    <property type="entry name" value="Sperma_CUB_dom_sf"/>
</dbReference>
<dbReference type="SMART" id="SM00034">
    <property type="entry name" value="CLECT"/>
    <property type="match status" value="1"/>
</dbReference>
<evidence type="ECO:0000313" key="10">
    <source>
        <dbReference type="EMBL" id="ROT69640.1"/>
    </source>
</evidence>
<feature type="disulfide bond" evidence="6">
    <location>
        <begin position="120"/>
        <end position="147"/>
    </location>
</feature>
<name>A0A3R7NXQ3_PENVA</name>
<comment type="caution">
    <text evidence="6">Lacks conserved residue(s) required for the propagation of feature annotation.</text>
</comment>
<evidence type="ECO:0000259" key="8">
    <source>
        <dbReference type="PROSITE" id="PS01180"/>
    </source>
</evidence>
<dbReference type="Pfam" id="PF00059">
    <property type="entry name" value="Lectin_C"/>
    <property type="match status" value="2"/>
</dbReference>
<reference evidence="10 11" key="2">
    <citation type="submission" date="2019-01" db="EMBL/GenBank/DDBJ databases">
        <title>The decoding of complex shrimp genome reveals the adaptation for benthos swimmer, frequently molting mechanism and breeding impact on genome.</title>
        <authorList>
            <person name="Sun Y."/>
            <person name="Gao Y."/>
            <person name="Yu Y."/>
        </authorList>
    </citation>
    <scope>NUCLEOTIDE SEQUENCE [LARGE SCALE GENOMIC DNA]</scope>
    <source>
        <tissue evidence="10">Muscle</tissue>
    </source>
</reference>
<feature type="domain" description="CUB" evidence="8">
    <location>
        <begin position="120"/>
        <end position="230"/>
    </location>
</feature>
<evidence type="ECO:0000256" key="7">
    <source>
        <dbReference type="SAM" id="SignalP"/>
    </source>
</evidence>
<keyword evidence="2" id="KW-0964">Secreted</keyword>
<dbReference type="OrthoDB" id="418245at2759"/>
<evidence type="ECO:0000256" key="4">
    <source>
        <dbReference type="ARBA" id="ARBA00022734"/>
    </source>
</evidence>
<evidence type="ECO:0000313" key="11">
    <source>
        <dbReference type="Proteomes" id="UP000283509"/>
    </source>
</evidence>
<dbReference type="InterPro" id="IPR000859">
    <property type="entry name" value="CUB_dom"/>
</dbReference>
<dbReference type="EMBL" id="QCYY01002540">
    <property type="protein sequence ID" value="ROT69640.1"/>
    <property type="molecule type" value="Genomic_DNA"/>
</dbReference>
<evidence type="ECO:0000256" key="1">
    <source>
        <dbReference type="ARBA" id="ARBA00004613"/>
    </source>
</evidence>
<sequence>MIFLFFIALAGGTQPERGISSCIRTTVLIGTSCPCNEAWCHELEKEIAGHAAEHMTGFCMPTYDAGLCYRMFTMQNSSQEICGCCIIQTRMLCSQENTSSNTSKDFTFGRLREVEEGLACGEHNITSPRFFTSPGYPLEKYPNKYYCWRRFRAWAPDYTIQVDCAMIHLRKDKNCQADFLLFKDGYSLEERLCGLLYNVTKVSETGAMNVLFDTNRRKKQVGFNCTVTAIELPCPGPFTKVGSECFYLSESGCVFGEARAFCLGLGGNLASPADVPALKDYVIGKGQTLAVWLGASDLDHEGDWQWFDGSPIKAEDWHWNAPNNGFGLEHCMVLRPDFDPPLNDAECDRPKKFVCDSHRTTRATGSGFDGSPIKAEDWHWNAPNNGFGLEHCMVLRPDFDPPLNDAECDRPKKFVCDSAAPLCISLPRLQRPVLRLSSFLDHEGDWQWFDGSPIKAEDWHWNAPNNGFGLEHCMVLRPDFDPPLNDAECDRPKKFVCEYDLLKG</sequence>
<dbReference type="InterPro" id="IPR051663">
    <property type="entry name" value="CLec_Tetranectin-domain"/>
</dbReference>
<dbReference type="Gene3D" id="3.10.100.10">
    <property type="entry name" value="Mannose-Binding Protein A, subunit A"/>
    <property type="match status" value="3"/>
</dbReference>
<dbReference type="PROSITE" id="PS50041">
    <property type="entry name" value="C_TYPE_LECTIN_2"/>
    <property type="match status" value="2"/>
</dbReference>
<dbReference type="InterPro" id="IPR018378">
    <property type="entry name" value="C-type_lectin_CS"/>
</dbReference>
<evidence type="ECO:0000259" key="9">
    <source>
        <dbReference type="PROSITE" id="PS50041"/>
    </source>
</evidence>
<comment type="subcellular location">
    <subcellularLocation>
        <location evidence="1">Secreted</location>
    </subcellularLocation>
</comment>
<comment type="caution">
    <text evidence="10">The sequence shown here is derived from an EMBL/GenBank/DDBJ whole genome shotgun (WGS) entry which is preliminary data.</text>
</comment>
<dbReference type="PANTHER" id="PTHR22799">
    <property type="entry name" value="TETRANECTIN-RELATED"/>
    <property type="match status" value="1"/>
</dbReference>
<dbReference type="InterPro" id="IPR016187">
    <property type="entry name" value="CTDL_fold"/>
</dbReference>
<feature type="domain" description="C-type lectin" evidence="9">
    <location>
        <begin position="241"/>
        <end position="356"/>
    </location>
</feature>
<dbReference type="GO" id="GO:0005615">
    <property type="term" value="C:extracellular space"/>
    <property type="evidence" value="ECO:0007669"/>
    <property type="project" value="TreeGrafter"/>
</dbReference>
<dbReference type="GO" id="GO:0030246">
    <property type="term" value="F:carbohydrate binding"/>
    <property type="evidence" value="ECO:0007669"/>
    <property type="project" value="UniProtKB-KW"/>
</dbReference>
<feature type="signal peptide" evidence="7">
    <location>
        <begin position="1"/>
        <end position="15"/>
    </location>
</feature>
<protein>
    <submittedName>
        <fullName evidence="10">C-type lectin protein</fullName>
    </submittedName>
</protein>
<dbReference type="InterPro" id="IPR001304">
    <property type="entry name" value="C-type_lectin-like"/>
</dbReference>
<keyword evidence="11" id="KW-1185">Reference proteome</keyword>
<dbReference type="SUPFAM" id="SSF49854">
    <property type="entry name" value="Spermadhesin, CUB domain"/>
    <property type="match status" value="1"/>
</dbReference>
<dbReference type="Pfam" id="PF00431">
    <property type="entry name" value="CUB"/>
    <property type="match status" value="1"/>
</dbReference>
<feature type="domain" description="C-type lectin" evidence="9">
    <location>
        <begin position="434"/>
        <end position="498"/>
    </location>
</feature>
<accession>A0A3R7NXQ3</accession>
<dbReference type="CDD" id="cd00037">
    <property type="entry name" value="CLECT"/>
    <property type="match status" value="1"/>
</dbReference>
<dbReference type="CDD" id="cd00041">
    <property type="entry name" value="CUB"/>
    <property type="match status" value="1"/>
</dbReference>
<reference evidence="10 11" key="1">
    <citation type="submission" date="2018-04" db="EMBL/GenBank/DDBJ databases">
        <authorList>
            <person name="Zhang X."/>
            <person name="Yuan J."/>
            <person name="Li F."/>
            <person name="Xiang J."/>
        </authorList>
    </citation>
    <scope>NUCLEOTIDE SEQUENCE [LARGE SCALE GENOMIC DNA]</scope>
    <source>
        <tissue evidence="10">Muscle</tissue>
    </source>
</reference>
<evidence type="ECO:0000256" key="3">
    <source>
        <dbReference type="ARBA" id="ARBA00022729"/>
    </source>
</evidence>
<dbReference type="SMART" id="SM00042">
    <property type="entry name" value="CUB"/>
    <property type="match status" value="1"/>
</dbReference>
<gene>
    <name evidence="10" type="ORF">C7M84_012144</name>
</gene>
<organism evidence="10 11">
    <name type="scientific">Penaeus vannamei</name>
    <name type="common">Whiteleg shrimp</name>
    <name type="synonym">Litopenaeus vannamei</name>
    <dbReference type="NCBI Taxonomy" id="6689"/>
    <lineage>
        <taxon>Eukaryota</taxon>
        <taxon>Metazoa</taxon>
        <taxon>Ecdysozoa</taxon>
        <taxon>Arthropoda</taxon>
        <taxon>Crustacea</taxon>
        <taxon>Multicrustacea</taxon>
        <taxon>Malacostraca</taxon>
        <taxon>Eumalacostraca</taxon>
        <taxon>Eucarida</taxon>
        <taxon>Decapoda</taxon>
        <taxon>Dendrobranchiata</taxon>
        <taxon>Penaeoidea</taxon>
        <taxon>Penaeidae</taxon>
        <taxon>Penaeus</taxon>
    </lineage>
</organism>
<keyword evidence="4 10" id="KW-0430">Lectin</keyword>
<evidence type="ECO:0000256" key="2">
    <source>
        <dbReference type="ARBA" id="ARBA00022525"/>
    </source>
</evidence>
<keyword evidence="5 6" id="KW-1015">Disulfide bond</keyword>
<dbReference type="PANTHER" id="PTHR22799:SF1">
    <property type="entry name" value="C-TYPE LECTIN DOMAIN FAMILY 11 MEMBER A"/>
    <property type="match status" value="1"/>
</dbReference>
<evidence type="ECO:0000256" key="5">
    <source>
        <dbReference type="ARBA" id="ARBA00023157"/>
    </source>
</evidence>
<dbReference type="GO" id="GO:0008083">
    <property type="term" value="F:growth factor activity"/>
    <property type="evidence" value="ECO:0007669"/>
    <property type="project" value="TreeGrafter"/>
</dbReference>
<feature type="chain" id="PRO_5018576773" evidence="7">
    <location>
        <begin position="16"/>
        <end position="504"/>
    </location>
</feature>
<dbReference type="AlphaFoldDB" id="A0A3R7NXQ3"/>